<gene>
    <name evidence="1" type="ORF">DM860_009061</name>
</gene>
<protein>
    <submittedName>
        <fullName evidence="1">Uncharacterized protein</fullName>
    </submittedName>
</protein>
<sequence>MEARGGTILEEFQTLHDNHCDGRFEDGDEVLKTLAADPLWYVLCFGAAVRRPAGAAASGRRSKVLGERRSAGATTIHEDGRNTFAKLIMWKADQNRNKELRKIWTFFGP</sequence>
<keyword evidence="2" id="KW-1185">Reference proteome</keyword>
<organism evidence="1 2">
    <name type="scientific">Cuscuta australis</name>
    <dbReference type="NCBI Taxonomy" id="267555"/>
    <lineage>
        <taxon>Eukaryota</taxon>
        <taxon>Viridiplantae</taxon>
        <taxon>Streptophyta</taxon>
        <taxon>Embryophyta</taxon>
        <taxon>Tracheophyta</taxon>
        <taxon>Spermatophyta</taxon>
        <taxon>Magnoliopsida</taxon>
        <taxon>eudicotyledons</taxon>
        <taxon>Gunneridae</taxon>
        <taxon>Pentapetalae</taxon>
        <taxon>asterids</taxon>
        <taxon>lamiids</taxon>
        <taxon>Solanales</taxon>
        <taxon>Convolvulaceae</taxon>
        <taxon>Cuscuteae</taxon>
        <taxon>Cuscuta</taxon>
        <taxon>Cuscuta subgen. Grammica</taxon>
        <taxon>Cuscuta sect. Cleistogrammica</taxon>
    </lineage>
</organism>
<comment type="caution">
    <text evidence="1">The sequence shown here is derived from an EMBL/GenBank/DDBJ whole genome shotgun (WGS) entry which is preliminary data.</text>
</comment>
<evidence type="ECO:0000313" key="1">
    <source>
        <dbReference type="EMBL" id="RAL41879.1"/>
    </source>
</evidence>
<dbReference type="AlphaFoldDB" id="A0A328DC20"/>
<reference evidence="1 2" key="1">
    <citation type="submission" date="2018-06" db="EMBL/GenBank/DDBJ databases">
        <title>The Genome of Cuscuta australis (Dodder) Provides Insight into the Evolution of Plant Parasitism.</title>
        <authorList>
            <person name="Liu H."/>
        </authorList>
    </citation>
    <scope>NUCLEOTIDE SEQUENCE [LARGE SCALE GENOMIC DNA]</scope>
    <source>
        <strain evidence="2">cv. Yunnan</strain>
        <tissue evidence="1">Vines</tissue>
    </source>
</reference>
<dbReference type="Proteomes" id="UP000249390">
    <property type="component" value="Unassembled WGS sequence"/>
</dbReference>
<proteinExistence type="predicted"/>
<name>A0A328DC20_9ASTE</name>
<evidence type="ECO:0000313" key="2">
    <source>
        <dbReference type="Proteomes" id="UP000249390"/>
    </source>
</evidence>
<dbReference type="EMBL" id="NQVE01000183">
    <property type="protein sequence ID" value="RAL41879.1"/>
    <property type="molecule type" value="Genomic_DNA"/>
</dbReference>
<accession>A0A328DC20</accession>